<keyword evidence="3" id="KW-0815">Transposition</keyword>
<protein>
    <submittedName>
        <fullName evidence="8">Transposase</fullName>
    </submittedName>
</protein>
<dbReference type="InterPro" id="IPR001959">
    <property type="entry name" value="Transposase"/>
</dbReference>
<evidence type="ECO:0000313" key="8">
    <source>
        <dbReference type="EMBL" id="ACJ34611.1"/>
    </source>
</evidence>
<dbReference type="GO" id="GO:0006310">
    <property type="term" value="P:DNA recombination"/>
    <property type="evidence" value="ECO:0007669"/>
    <property type="project" value="UniProtKB-KW"/>
</dbReference>
<dbReference type="Pfam" id="PF07282">
    <property type="entry name" value="Cas12f1-like_TNB"/>
    <property type="match status" value="1"/>
</dbReference>
<dbReference type="AlphaFoldDB" id="B7GKW1"/>
<gene>
    <name evidence="8" type="ordered locus">Aflv_2254</name>
</gene>
<keyword evidence="4" id="KW-0238">DNA-binding</keyword>
<dbReference type="PANTHER" id="PTHR30405">
    <property type="entry name" value="TRANSPOSASE"/>
    <property type="match status" value="1"/>
</dbReference>
<organism evidence="8 9">
    <name type="scientific">Anoxybacillus flavithermus (strain DSM 21510 / WK1)</name>
    <dbReference type="NCBI Taxonomy" id="491915"/>
    <lineage>
        <taxon>Bacteria</taxon>
        <taxon>Bacillati</taxon>
        <taxon>Bacillota</taxon>
        <taxon>Bacilli</taxon>
        <taxon>Bacillales</taxon>
        <taxon>Anoxybacillaceae</taxon>
        <taxon>Anoxybacillus</taxon>
    </lineage>
</organism>
<feature type="domain" description="Probable transposase IS891/IS1136/IS1341" evidence="6">
    <location>
        <begin position="204"/>
        <end position="295"/>
    </location>
</feature>
<evidence type="ECO:0000259" key="6">
    <source>
        <dbReference type="Pfam" id="PF01385"/>
    </source>
</evidence>
<dbReference type="NCBIfam" id="TIGR01766">
    <property type="entry name" value="IS200/IS605 family accessory protein TnpB-like domain"/>
    <property type="match status" value="1"/>
</dbReference>
<comment type="similarity">
    <text evidence="1">In the C-terminal section; belongs to the transposase 35 family.</text>
</comment>
<dbReference type="Pfam" id="PF01385">
    <property type="entry name" value="OrfB_IS605"/>
    <property type="match status" value="1"/>
</dbReference>
<evidence type="ECO:0000256" key="4">
    <source>
        <dbReference type="ARBA" id="ARBA00023125"/>
    </source>
</evidence>
<accession>B7GKW1</accession>
<dbReference type="HOGENOM" id="CLU_032903_3_2_9"/>
<evidence type="ECO:0000256" key="3">
    <source>
        <dbReference type="ARBA" id="ARBA00022578"/>
    </source>
</evidence>
<dbReference type="InterPro" id="IPR051399">
    <property type="entry name" value="RNA-guided_DNA_endo/Transpos"/>
</dbReference>
<evidence type="ECO:0000256" key="5">
    <source>
        <dbReference type="ARBA" id="ARBA00023172"/>
    </source>
</evidence>
<dbReference type="eggNOG" id="COG0675">
    <property type="taxonomic scope" value="Bacteria"/>
</dbReference>
<sequence length="409" mass="47441">MKGRWGRNCSFFYFSYEKRFILSVIYRIIVYILKKEVKRMELVVTAKIRLLPTETQHLQLVETMQAMKQALNFASKVAYEQHLLSSFKKLQVLVYRDLRELFGLKSQMACNVCTIVAGVYASMKSNGERTLAVFKKPKLQYSYNRDYSFTKDGQLSIGTLNKRIKMPFLTKGQERYFDGSWEFGTGTLVYKKGKFYLHVAAKKVIHPPTVYQNVVGVDMGMRFLVTAVDSRDRHLFIKGNHIQNVKARYVRLRKELQQRNTKSAKRKLKKIAGQENRFMTNVNHCVSKALVRFAGKHSLLVLEDLTGINDTVCVRKKDRYVRFTWAFAQLRSFIEYKARLHDSHVLAVHPAYTSQQCPTCGFTHKNNRKKQIHTFICEACGYTSNDDRVGALNLRQKGIEYHHGVTTQA</sequence>
<dbReference type="NCBIfam" id="NF040570">
    <property type="entry name" value="guided_TnpB"/>
    <property type="match status" value="1"/>
</dbReference>
<name>B7GKW1_ANOFW</name>
<feature type="domain" description="Cas12f1-like TNB" evidence="7">
    <location>
        <begin position="327"/>
        <end position="394"/>
    </location>
</feature>
<dbReference type="GO" id="GO:0003677">
    <property type="term" value="F:DNA binding"/>
    <property type="evidence" value="ECO:0007669"/>
    <property type="project" value="UniProtKB-KW"/>
</dbReference>
<comment type="similarity">
    <text evidence="2">In the N-terminal section; belongs to the transposase 2 family.</text>
</comment>
<dbReference type="InterPro" id="IPR010095">
    <property type="entry name" value="Cas12f1-like_TNB"/>
</dbReference>
<evidence type="ECO:0000313" key="9">
    <source>
        <dbReference type="Proteomes" id="UP000000742"/>
    </source>
</evidence>
<dbReference type="KEGG" id="afl:Aflv_2254"/>
<keyword evidence="5" id="KW-0233">DNA recombination</keyword>
<dbReference type="GO" id="GO:0032196">
    <property type="term" value="P:transposition"/>
    <property type="evidence" value="ECO:0007669"/>
    <property type="project" value="UniProtKB-KW"/>
</dbReference>
<reference evidence="8 9" key="1">
    <citation type="journal article" date="2008" name="Genome Biol.">
        <title>Encapsulated in silica: genome, proteome and physiology of the thermophilic bacterium Anoxybacillus flavithermus WK1.</title>
        <authorList>
            <person name="Saw J.H."/>
            <person name="Mountain B.W."/>
            <person name="Feng L."/>
            <person name="Omelchenko M.V."/>
            <person name="Hou S."/>
            <person name="Saito J.A."/>
            <person name="Stott M.B."/>
            <person name="Li D."/>
            <person name="Zhao G."/>
            <person name="Wu J."/>
            <person name="Galperin M.Y."/>
            <person name="Koonin E.V."/>
            <person name="Makarova K.S."/>
            <person name="Wolf Y.I."/>
            <person name="Rigden D.J."/>
            <person name="Dunfield P.F."/>
            <person name="Wang L."/>
            <person name="Alam M."/>
        </authorList>
    </citation>
    <scope>NUCLEOTIDE SEQUENCE [LARGE SCALE GENOMIC DNA]</scope>
    <source>
        <strain evidence="9">DSM 21510 / WK1</strain>
    </source>
</reference>
<dbReference type="PANTHER" id="PTHR30405:SF11">
    <property type="entry name" value="RNA-GUIDED DNA ENDONUCLEASE RV2885C-RELATED"/>
    <property type="match status" value="1"/>
</dbReference>
<evidence type="ECO:0000256" key="2">
    <source>
        <dbReference type="ARBA" id="ARBA00011044"/>
    </source>
</evidence>
<dbReference type="STRING" id="491915.Aflv_2254"/>
<proteinExistence type="inferred from homology"/>
<dbReference type="EMBL" id="CP000922">
    <property type="protein sequence ID" value="ACJ34611.1"/>
    <property type="molecule type" value="Genomic_DNA"/>
</dbReference>
<evidence type="ECO:0000256" key="1">
    <source>
        <dbReference type="ARBA" id="ARBA00008761"/>
    </source>
</evidence>
<evidence type="ECO:0000259" key="7">
    <source>
        <dbReference type="Pfam" id="PF07282"/>
    </source>
</evidence>
<dbReference type="Proteomes" id="UP000000742">
    <property type="component" value="Chromosome"/>
</dbReference>